<keyword evidence="2 7" id="KW-0418">Kinase</keyword>
<dbReference type="InterPro" id="IPR003594">
    <property type="entry name" value="HATPase_dom"/>
</dbReference>
<protein>
    <submittedName>
        <fullName evidence="7">Two-component sensor histidine kinase</fullName>
    </submittedName>
</protein>
<dbReference type="PANTHER" id="PTHR24421">
    <property type="entry name" value="NITRATE/NITRITE SENSOR PROTEIN NARX-RELATED"/>
    <property type="match status" value="1"/>
</dbReference>
<evidence type="ECO:0000256" key="2">
    <source>
        <dbReference type="ARBA" id="ARBA00022777"/>
    </source>
</evidence>
<dbReference type="Pfam" id="PF07730">
    <property type="entry name" value="HisKA_3"/>
    <property type="match status" value="1"/>
</dbReference>
<reference evidence="7 8" key="1">
    <citation type="submission" date="2019-05" db="EMBL/GenBank/DDBJ databases">
        <title>Draft genome sequence of Nonomuraea turkmeniaca DSM 43926.</title>
        <authorList>
            <person name="Saricaoglu S."/>
            <person name="Isik K."/>
        </authorList>
    </citation>
    <scope>NUCLEOTIDE SEQUENCE [LARGE SCALE GENOMIC DNA]</scope>
    <source>
        <strain evidence="7 8">DSM 43926</strain>
    </source>
</reference>
<name>A0A5S4FSN3_9ACTN</name>
<organism evidence="7 8">
    <name type="scientific">Nonomuraea turkmeniaca</name>
    <dbReference type="NCBI Taxonomy" id="103838"/>
    <lineage>
        <taxon>Bacteria</taxon>
        <taxon>Bacillati</taxon>
        <taxon>Actinomycetota</taxon>
        <taxon>Actinomycetes</taxon>
        <taxon>Streptosporangiales</taxon>
        <taxon>Streptosporangiaceae</taxon>
        <taxon>Nonomuraea</taxon>
    </lineage>
</organism>
<dbReference type="Gene3D" id="3.30.565.10">
    <property type="entry name" value="Histidine kinase-like ATPase, C-terminal domain"/>
    <property type="match status" value="1"/>
</dbReference>
<keyword evidence="4" id="KW-1133">Transmembrane helix</keyword>
<dbReference type="InterPro" id="IPR036890">
    <property type="entry name" value="HATPase_C_sf"/>
</dbReference>
<feature type="transmembrane region" description="Helical" evidence="4">
    <location>
        <begin position="38"/>
        <end position="57"/>
    </location>
</feature>
<keyword evidence="4" id="KW-0472">Membrane</keyword>
<evidence type="ECO:0000256" key="4">
    <source>
        <dbReference type="SAM" id="Phobius"/>
    </source>
</evidence>
<dbReference type="InterPro" id="IPR011712">
    <property type="entry name" value="Sig_transdc_His_kin_sub3_dim/P"/>
</dbReference>
<dbReference type="Proteomes" id="UP000309128">
    <property type="component" value="Unassembled WGS sequence"/>
</dbReference>
<keyword evidence="1" id="KW-0808">Transferase</keyword>
<dbReference type="OrthoDB" id="5241784at2"/>
<dbReference type="GO" id="GO:0000155">
    <property type="term" value="F:phosphorelay sensor kinase activity"/>
    <property type="evidence" value="ECO:0007669"/>
    <property type="project" value="InterPro"/>
</dbReference>
<feature type="domain" description="Signal transduction histidine kinase subgroup 3 dimerisation and phosphoacceptor" evidence="6">
    <location>
        <begin position="186"/>
        <end position="248"/>
    </location>
</feature>
<gene>
    <name evidence="7" type="ORF">ETD86_07185</name>
</gene>
<evidence type="ECO:0000259" key="6">
    <source>
        <dbReference type="Pfam" id="PF07730"/>
    </source>
</evidence>
<feature type="transmembrane region" description="Helical" evidence="4">
    <location>
        <begin position="69"/>
        <end position="96"/>
    </location>
</feature>
<dbReference type="Gene3D" id="1.20.5.1930">
    <property type="match status" value="1"/>
</dbReference>
<dbReference type="EMBL" id="VCKY01000016">
    <property type="protein sequence ID" value="TMR23766.1"/>
    <property type="molecule type" value="Genomic_DNA"/>
</dbReference>
<keyword evidence="8" id="KW-1185">Reference proteome</keyword>
<evidence type="ECO:0000256" key="3">
    <source>
        <dbReference type="ARBA" id="ARBA00023012"/>
    </source>
</evidence>
<sequence length="369" mass="39872">MRRIGPDTWAGLAVLLMCVAVGTPTLLGGTETLIPRAVWAVLFAGLLATLLVAAFSVESHPWAARISYGVAVVLSWFTVLVAPSAGWLPILLVFTASLSAYILPWWAGPVVIALNTVVIGLAASRTEATETGMLLGAVLYLLIQSATLLSTVAIIREQRMRRELAEAHVDLRAASVVLADSTRAHERLRIARELHDLIGHQLTALTLELEVAQHHDGPAAREHIKRANRVARELLGDVRQTVGRLRTDAPDLRESLTAVVRDIPGLDISVHIDDDVHATEELTMTLTRVVQEIVTNTIRHADATCLRIRIETAPDRTLRLTSVDDGRGTPAIRPGNGLCGLTERIDAIGGDVRLDGSDGFRVIARVPAP</sequence>
<evidence type="ECO:0000313" key="7">
    <source>
        <dbReference type="EMBL" id="TMR23766.1"/>
    </source>
</evidence>
<feature type="transmembrane region" description="Helical" evidence="4">
    <location>
        <begin position="134"/>
        <end position="155"/>
    </location>
</feature>
<keyword evidence="3" id="KW-0902">Two-component regulatory system</keyword>
<accession>A0A5S4FSN3</accession>
<comment type="caution">
    <text evidence="7">The sequence shown here is derived from an EMBL/GenBank/DDBJ whole genome shotgun (WGS) entry which is preliminary data.</text>
</comment>
<dbReference type="RefSeq" id="WP_138665306.1">
    <property type="nucleotide sequence ID" value="NZ_VCKY01000016.1"/>
</dbReference>
<dbReference type="GO" id="GO:0016020">
    <property type="term" value="C:membrane"/>
    <property type="evidence" value="ECO:0007669"/>
    <property type="project" value="InterPro"/>
</dbReference>
<dbReference type="Pfam" id="PF02518">
    <property type="entry name" value="HATPase_c"/>
    <property type="match status" value="1"/>
</dbReference>
<keyword evidence="4" id="KW-0812">Transmembrane</keyword>
<dbReference type="CDD" id="cd16917">
    <property type="entry name" value="HATPase_UhpB-NarQ-NarX-like"/>
    <property type="match status" value="1"/>
</dbReference>
<dbReference type="GO" id="GO:0046983">
    <property type="term" value="F:protein dimerization activity"/>
    <property type="evidence" value="ECO:0007669"/>
    <property type="project" value="InterPro"/>
</dbReference>
<dbReference type="InterPro" id="IPR050482">
    <property type="entry name" value="Sensor_HK_TwoCompSys"/>
</dbReference>
<dbReference type="PANTHER" id="PTHR24421:SF59">
    <property type="entry name" value="OXYGEN SENSOR HISTIDINE KINASE NREB"/>
    <property type="match status" value="1"/>
</dbReference>
<evidence type="ECO:0000256" key="1">
    <source>
        <dbReference type="ARBA" id="ARBA00022679"/>
    </source>
</evidence>
<proteinExistence type="predicted"/>
<feature type="transmembrane region" description="Helical" evidence="4">
    <location>
        <begin position="102"/>
        <end position="122"/>
    </location>
</feature>
<dbReference type="AlphaFoldDB" id="A0A5S4FSN3"/>
<feature type="domain" description="Histidine kinase/HSP90-like ATPase" evidence="5">
    <location>
        <begin position="285"/>
        <end position="367"/>
    </location>
</feature>
<dbReference type="SUPFAM" id="SSF55874">
    <property type="entry name" value="ATPase domain of HSP90 chaperone/DNA topoisomerase II/histidine kinase"/>
    <property type="match status" value="1"/>
</dbReference>
<evidence type="ECO:0000313" key="8">
    <source>
        <dbReference type="Proteomes" id="UP000309128"/>
    </source>
</evidence>
<evidence type="ECO:0000259" key="5">
    <source>
        <dbReference type="Pfam" id="PF02518"/>
    </source>
</evidence>